<organism evidence="1 2">
    <name type="scientific">Lutimaribacter pacificus</name>
    <dbReference type="NCBI Taxonomy" id="391948"/>
    <lineage>
        <taxon>Bacteria</taxon>
        <taxon>Pseudomonadati</taxon>
        <taxon>Pseudomonadota</taxon>
        <taxon>Alphaproteobacteria</taxon>
        <taxon>Rhodobacterales</taxon>
        <taxon>Roseobacteraceae</taxon>
        <taxon>Lutimaribacter</taxon>
    </lineage>
</organism>
<reference evidence="1 2" key="1">
    <citation type="submission" date="2016-11" db="EMBL/GenBank/DDBJ databases">
        <authorList>
            <person name="Varghese N."/>
            <person name="Submissions S."/>
        </authorList>
    </citation>
    <scope>NUCLEOTIDE SEQUENCE [LARGE SCALE GENOMIC DNA]</scope>
    <source>
        <strain evidence="1 2">DSM 29620</strain>
    </source>
</reference>
<protein>
    <submittedName>
        <fullName evidence="1">Uncharacterized protein</fullName>
    </submittedName>
</protein>
<gene>
    <name evidence="1" type="ORF">SAMN05444142_105213</name>
</gene>
<proteinExistence type="predicted"/>
<dbReference type="AlphaFoldDB" id="A0A1H0F7H8"/>
<accession>A0A1H0F7H8</accession>
<evidence type="ECO:0000313" key="2">
    <source>
        <dbReference type="Proteomes" id="UP000324252"/>
    </source>
</evidence>
<keyword evidence="2" id="KW-1185">Reference proteome</keyword>
<name>A0A1H0F7H8_9RHOB</name>
<dbReference type="EMBL" id="FQZZ01000005">
    <property type="protein sequence ID" value="SHK45781.1"/>
    <property type="molecule type" value="Genomic_DNA"/>
</dbReference>
<sequence length="30" mass="3497">MALLMKLDDVVTNKGKFVYSQRIPVDIKHH</sequence>
<evidence type="ECO:0000313" key="1">
    <source>
        <dbReference type="EMBL" id="SHK45781.1"/>
    </source>
</evidence>
<dbReference type="Proteomes" id="UP000324252">
    <property type="component" value="Unassembled WGS sequence"/>
</dbReference>